<organism evidence="1 2">
    <name type="scientific">Pseudomonas vanderleydeniana</name>
    <dbReference type="NCBI Taxonomy" id="2745495"/>
    <lineage>
        <taxon>Bacteria</taxon>
        <taxon>Pseudomonadati</taxon>
        <taxon>Pseudomonadota</taxon>
        <taxon>Gammaproteobacteria</taxon>
        <taxon>Pseudomonadales</taxon>
        <taxon>Pseudomonadaceae</taxon>
        <taxon>Pseudomonas</taxon>
    </lineage>
</organism>
<gene>
    <name evidence="1" type="ORF">HU752_012625</name>
</gene>
<dbReference type="RefSeq" id="WP_186679688.1">
    <property type="nucleotide sequence ID" value="NZ_CP077093.1"/>
</dbReference>
<evidence type="ECO:0000313" key="1">
    <source>
        <dbReference type="EMBL" id="QXI30730.1"/>
    </source>
</evidence>
<evidence type="ECO:0000313" key="2">
    <source>
        <dbReference type="Proteomes" id="UP000634530"/>
    </source>
</evidence>
<dbReference type="EMBL" id="CP077093">
    <property type="protein sequence ID" value="QXI30730.1"/>
    <property type="molecule type" value="Genomic_DNA"/>
</dbReference>
<dbReference type="KEGG" id="pvw:HU752_012625"/>
<keyword evidence="2" id="KW-1185">Reference proteome</keyword>
<accession>A0A9E6PR65</accession>
<dbReference type="Proteomes" id="UP000634530">
    <property type="component" value="Chromosome"/>
</dbReference>
<proteinExistence type="predicted"/>
<sequence>MIRLLPKSELKALSLKAEADCLTQSDLAVTCEQFEVEPRDVLNELAVSVAEGYLQGALTYDFCDTVMNGMINAVVDLGMTNELPEPAYSLYHAFDQGEWIRSSDPPETEPSEKYTKPMVQEIMRTLKG</sequence>
<dbReference type="AlphaFoldDB" id="A0A9E6PR65"/>
<reference evidence="1 2" key="1">
    <citation type="journal article" date="2020" name="Microorganisms">
        <title>Reliable Identification of Environmental Pseudomonas Isolates Using the rpoD Gene.</title>
        <authorList>
            <consortium name="The Broad Institute Genome Sequencing Platform"/>
            <person name="Girard L."/>
            <person name="Lood C."/>
            <person name="Rokni-Zadeh H."/>
            <person name="van Noort V."/>
            <person name="Lavigne R."/>
            <person name="De Mot R."/>
        </authorList>
    </citation>
    <scope>NUCLEOTIDE SEQUENCE [LARGE SCALE GENOMIC DNA]</scope>
    <source>
        <strain evidence="1 2">RW8P3</strain>
    </source>
</reference>
<name>A0A9E6PR65_9PSED</name>
<reference evidence="1 2" key="2">
    <citation type="journal article" date="2021" name="Microorganisms">
        <title>The Ever-Expanding Pseudomonas Genus: Description of 43 New Species and Partition of the Pseudomonas putida Group.</title>
        <authorList>
            <person name="Girard L."/>
            <person name="Lood C."/>
            <person name="Hofte M."/>
            <person name="Vandamme P."/>
            <person name="Rokni-Zadeh H."/>
            <person name="van Noort V."/>
            <person name="Lavigne R."/>
            <person name="De Mot R."/>
        </authorList>
    </citation>
    <scope>NUCLEOTIDE SEQUENCE [LARGE SCALE GENOMIC DNA]</scope>
    <source>
        <strain evidence="1 2">RW8P3</strain>
    </source>
</reference>
<protein>
    <submittedName>
        <fullName evidence="1">Uncharacterized protein</fullName>
    </submittedName>
</protein>